<accession>A0A9N8HY89</accession>
<name>A0A9N8HY89_9STRA</name>
<keyword evidence="3" id="KW-1185">Reference proteome</keyword>
<feature type="chain" id="PRO_5040366234" evidence="1">
    <location>
        <begin position="24"/>
        <end position="272"/>
    </location>
</feature>
<reference evidence="2" key="1">
    <citation type="submission" date="2020-06" db="EMBL/GenBank/DDBJ databases">
        <authorList>
            <consortium name="Plant Systems Biology data submission"/>
        </authorList>
    </citation>
    <scope>NUCLEOTIDE SEQUENCE</scope>
    <source>
        <strain evidence="2">D6</strain>
    </source>
</reference>
<evidence type="ECO:0000313" key="3">
    <source>
        <dbReference type="Proteomes" id="UP001153069"/>
    </source>
</evidence>
<dbReference type="OrthoDB" id="202221at2759"/>
<proteinExistence type="predicted"/>
<gene>
    <name evidence="2" type="ORF">SEMRO_1952_G307480.1</name>
</gene>
<keyword evidence="1" id="KW-0732">Signal</keyword>
<evidence type="ECO:0000256" key="1">
    <source>
        <dbReference type="SAM" id="SignalP"/>
    </source>
</evidence>
<dbReference type="EMBL" id="CAICTM010001950">
    <property type="protein sequence ID" value="CAB9527173.1"/>
    <property type="molecule type" value="Genomic_DNA"/>
</dbReference>
<dbReference type="AlphaFoldDB" id="A0A9N8HY89"/>
<dbReference type="Proteomes" id="UP001153069">
    <property type="component" value="Unassembled WGS sequence"/>
</dbReference>
<protein>
    <submittedName>
        <fullName evidence="2">Uncharacterized protein</fullName>
    </submittedName>
</protein>
<comment type="caution">
    <text evidence="2">The sequence shown here is derived from an EMBL/GenBank/DDBJ whole genome shotgun (WGS) entry which is preliminary data.</text>
</comment>
<sequence length="272" mass="30522">MAASPPRHYMYLLALCVLVFCDAFAPSCQDYRRVCVRLMARDGHGDPSDKSSRRQFLGLAVSSLLIVPSSASAADELFKPNPLTNPLLEQIRIWEQAEADDIKYGGELTPGDAGNKGRVEQYPALLVPILSMEEELRKVDALIHGTKTDWKEAYKIMQQPKYDKIAFKATFNRFADNIYYGDPERANAYLGGGATPKAEQSIAYLLRNEILTNIESLQAELAYLLKETDDDTEDLYKYSSSANSAMKDYLANVSPYELKKAKELLLTNERQS</sequence>
<evidence type="ECO:0000313" key="2">
    <source>
        <dbReference type="EMBL" id="CAB9527173.1"/>
    </source>
</evidence>
<organism evidence="2 3">
    <name type="scientific">Seminavis robusta</name>
    <dbReference type="NCBI Taxonomy" id="568900"/>
    <lineage>
        <taxon>Eukaryota</taxon>
        <taxon>Sar</taxon>
        <taxon>Stramenopiles</taxon>
        <taxon>Ochrophyta</taxon>
        <taxon>Bacillariophyta</taxon>
        <taxon>Bacillariophyceae</taxon>
        <taxon>Bacillariophycidae</taxon>
        <taxon>Naviculales</taxon>
        <taxon>Naviculaceae</taxon>
        <taxon>Seminavis</taxon>
    </lineage>
</organism>
<feature type="signal peptide" evidence="1">
    <location>
        <begin position="1"/>
        <end position="23"/>
    </location>
</feature>